<dbReference type="InParanoid" id="A0A3Q7IFD9"/>
<dbReference type="EnsemblPlants" id="Solyc10g049255.1.1">
    <property type="protein sequence ID" value="Solyc10g049255.1.1"/>
    <property type="gene ID" value="Solyc10g049255.1"/>
</dbReference>
<reference evidence="2" key="2">
    <citation type="submission" date="2019-01" db="UniProtKB">
        <authorList>
            <consortium name="EnsemblPlants"/>
        </authorList>
    </citation>
    <scope>IDENTIFICATION</scope>
    <source>
        <strain evidence="2">cv. Heinz 1706</strain>
    </source>
</reference>
<dbReference type="GO" id="GO:0006508">
    <property type="term" value="P:proteolysis"/>
    <property type="evidence" value="ECO:0007669"/>
    <property type="project" value="InterPro"/>
</dbReference>
<comment type="similarity">
    <text evidence="1">Belongs to the peptidase S10 family.</text>
</comment>
<dbReference type="AlphaFoldDB" id="A0A3Q7IFD9"/>
<dbReference type="GO" id="GO:0004185">
    <property type="term" value="F:serine-type carboxypeptidase activity"/>
    <property type="evidence" value="ECO:0007669"/>
    <property type="project" value="InterPro"/>
</dbReference>
<evidence type="ECO:0000313" key="3">
    <source>
        <dbReference type="Proteomes" id="UP000004994"/>
    </source>
</evidence>
<dbReference type="Gene3D" id="3.40.50.1820">
    <property type="entry name" value="alpha/beta hydrolase"/>
    <property type="match status" value="1"/>
</dbReference>
<protein>
    <submittedName>
        <fullName evidence="2">Uncharacterized protein</fullName>
    </submittedName>
</protein>
<dbReference type="InterPro" id="IPR001563">
    <property type="entry name" value="Peptidase_S10"/>
</dbReference>
<accession>A0A3Q7IFD9</accession>
<dbReference type="PaxDb" id="4081-Solyc10g049250.1.1"/>
<evidence type="ECO:0000313" key="2">
    <source>
        <dbReference type="EnsemblPlants" id="Solyc10g049255.1.1"/>
    </source>
</evidence>
<dbReference type="OMA" id="RECLAMM"/>
<keyword evidence="3" id="KW-1185">Reference proteome</keyword>
<dbReference type="InterPro" id="IPR029058">
    <property type="entry name" value="AB_hydrolase_fold"/>
</dbReference>
<proteinExistence type="inferred from homology"/>
<organism evidence="2">
    <name type="scientific">Solanum lycopersicum</name>
    <name type="common">Tomato</name>
    <name type="synonym">Lycopersicon esculentum</name>
    <dbReference type="NCBI Taxonomy" id="4081"/>
    <lineage>
        <taxon>Eukaryota</taxon>
        <taxon>Viridiplantae</taxon>
        <taxon>Streptophyta</taxon>
        <taxon>Embryophyta</taxon>
        <taxon>Tracheophyta</taxon>
        <taxon>Spermatophyta</taxon>
        <taxon>Magnoliopsida</taxon>
        <taxon>eudicotyledons</taxon>
        <taxon>Gunneridae</taxon>
        <taxon>Pentapetalae</taxon>
        <taxon>asterids</taxon>
        <taxon>lamiids</taxon>
        <taxon>Solanales</taxon>
        <taxon>Solanaceae</taxon>
        <taxon>Solanoideae</taxon>
        <taxon>Solaneae</taxon>
        <taxon>Solanum</taxon>
        <taxon>Solanum subgen. Lycopersicon</taxon>
    </lineage>
</organism>
<name>A0A3Q7IFD9_SOLLC</name>
<sequence length="119" mass="13920">MRYRGERIESYVYDVPSAIDDHRYLTNKSYRALIYSGDHDIIVPHLSTEEWIDTLKLPIVEDWEPCFVDGQVAGYKLKYLQNDCELTYATVRGVGHNTPEFKPEKCLPMLDRWCSGYPL</sequence>
<evidence type="ECO:0000256" key="1">
    <source>
        <dbReference type="ARBA" id="ARBA00009431"/>
    </source>
</evidence>
<dbReference type="Pfam" id="PF00450">
    <property type="entry name" value="Peptidase_S10"/>
    <property type="match status" value="1"/>
</dbReference>
<dbReference type="Gramene" id="Solyc10g049255.1.1">
    <property type="protein sequence ID" value="Solyc10g049255.1.1"/>
    <property type="gene ID" value="Solyc10g049255.1"/>
</dbReference>
<dbReference type="SUPFAM" id="SSF53474">
    <property type="entry name" value="alpha/beta-Hydrolases"/>
    <property type="match status" value="1"/>
</dbReference>
<dbReference type="Proteomes" id="UP000004994">
    <property type="component" value="Chromosome 10"/>
</dbReference>
<reference evidence="2" key="1">
    <citation type="journal article" date="2012" name="Nature">
        <title>The tomato genome sequence provides insights into fleshy fruit evolution.</title>
        <authorList>
            <consortium name="Tomato Genome Consortium"/>
        </authorList>
    </citation>
    <scope>NUCLEOTIDE SEQUENCE [LARGE SCALE GENOMIC DNA]</scope>
    <source>
        <strain evidence="2">cv. Heinz 1706</strain>
    </source>
</reference>